<dbReference type="STRING" id="240015.ACP_1232"/>
<dbReference type="PROSITE" id="PS50931">
    <property type="entry name" value="HTH_LYSR"/>
    <property type="match status" value="1"/>
</dbReference>
<evidence type="ECO:0000259" key="5">
    <source>
        <dbReference type="PROSITE" id="PS50931"/>
    </source>
</evidence>
<dbReference type="GO" id="GO:0003700">
    <property type="term" value="F:DNA-binding transcription factor activity"/>
    <property type="evidence" value="ECO:0007669"/>
    <property type="project" value="InterPro"/>
</dbReference>
<evidence type="ECO:0000256" key="4">
    <source>
        <dbReference type="ARBA" id="ARBA00023163"/>
    </source>
</evidence>
<dbReference type="KEGG" id="aca:ACP_1232"/>
<protein>
    <submittedName>
        <fullName evidence="6">Probable transcription regulator PA5029, putative</fullName>
    </submittedName>
</protein>
<organism evidence="6 7">
    <name type="scientific">Acidobacterium capsulatum (strain ATCC 51196 / DSM 11244 / BCRC 80197 / JCM 7670 / NBRC 15755 / NCIMB 13165 / 161)</name>
    <dbReference type="NCBI Taxonomy" id="240015"/>
    <lineage>
        <taxon>Bacteria</taxon>
        <taxon>Pseudomonadati</taxon>
        <taxon>Acidobacteriota</taxon>
        <taxon>Terriglobia</taxon>
        <taxon>Terriglobales</taxon>
        <taxon>Acidobacteriaceae</taxon>
        <taxon>Acidobacterium</taxon>
    </lineage>
</organism>
<dbReference type="InterPro" id="IPR036390">
    <property type="entry name" value="WH_DNA-bd_sf"/>
</dbReference>
<name>C1F4V9_ACIC5</name>
<dbReference type="Proteomes" id="UP000002207">
    <property type="component" value="Chromosome"/>
</dbReference>
<proteinExistence type="inferred from homology"/>
<dbReference type="GO" id="GO:0032993">
    <property type="term" value="C:protein-DNA complex"/>
    <property type="evidence" value="ECO:0007669"/>
    <property type="project" value="TreeGrafter"/>
</dbReference>
<accession>C1F4V9</accession>
<reference evidence="6 7" key="1">
    <citation type="journal article" date="2009" name="Appl. Environ. Microbiol.">
        <title>Three genomes from the phylum Acidobacteria provide insight into the lifestyles of these microorganisms in soils.</title>
        <authorList>
            <person name="Ward N.L."/>
            <person name="Challacombe J.F."/>
            <person name="Janssen P.H."/>
            <person name="Henrissat B."/>
            <person name="Coutinho P.M."/>
            <person name="Wu M."/>
            <person name="Xie G."/>
            <person name="Haft D.H."/>
            <person name="Sait M."/>
            <person name="Badger J."/>
            <person name="Barabote R.D."/>
            <person name="Bradley B."/>
            <person name="Brettin T.S."/>
            <person name="Brinkac L.M."/>
            <person name="Bruce D."/>
            <person name="Creasy T."/>
            <person name="Daugherty S.C."/>
            <person name="Davidsen T.M."/>
            <person name="DeBoy R.T."/>
            <person name="Detter J.C."/>
            <person name="Dodson R.J."/>
            <person name="Durkin A.S."/>
            <person name="Ganapathy A."/>
            <person name="Gwinn-Giglio M."/>
            <person name="Han C.S."/>
            <person name="Khouri H."/>
            <person name="Kiss H."/>
            <person name="Kothari S.P."/>
            <person name="Madupu R."/>
            <person name="Nelson K.E."/>
            <person name="Nelson W.C."/>
            <person name="Paulsen I."/>
            <person name="Penn K."/>
            <person name="Ren Q."/>
            <person name="Rosovitz M.J."/>
            <person name="Selengut J.D."/>
            <person name="Shrivastava S."/>
            <person name="Sullivan S.A."/>
            <person name="Tapia R."/>
            <person name="Thompson L.S."/>
            <person name="Watkins K.L."/>
            <person name="Yang Q."/>
            <person name="Yu C."/>
            <person name="Zafar N."/>
            <person name="Zhou L."/>
            <person name="Kuske C.R."/>
        </authorList>
    </citation>
    <scope>NUCLEOTIDE SEQUENCE [LARGE SCALE GENOMIC DNA]</scope>
    <source>
        <strain evidence="7">ATCC 51196 / DSM 11244 / BCRC 80197 / JCM 7670 / NBRC 15755 / NCIMB 13165 / 161</strain>
    </source>
</reference>
<evidence type="ECO:0000256" key="2">
    <source>
        <dbReference type="ARBA" id="ARBA00023015"/>
    </source>
</evidence>
<dbReference type="eggNOG" id="COG0583">
    <property type="taxonomic scope" value="Bacteria"/>
</dbReference>
<dbReference type="InterPro" id="IPR000847">
    <property type="entry name" value="LysR_HTH_N"/>
</dbReference>
<dbReference type="Pfam" id="PF03466">
    <property type="entry name" value="LysR_substrate"/>
    <property type="match status" value="1"/>
</dbReference>
<evidence type="ECO:0000256" key="3">
    <source>
        <dbReference type="ARBA" id="ARBA00023125"/>
    </source>
</evidence>
<dbReference type="HOGENOM" id="CLU_039613_6_4_0"/>
<dbReference type="SUPFAM" id="SSF53850">
    <property type="entry name" value="Periplasmic binding protein-like II"/>
    <property type="match status" value="1"/>
</dbReference>
<gene>
    <name evidence="6" type="ordered locus">ACP_1232</name>
</gene>
<evidence type="ECO:0000313" key="6">
    <source>
        <dbReference type="EMBL" id="ACO31396.1"/>
    </source>
</evidence>
<dbReference type="RefSeq" id="WP_015896380.1">
    <property type="nucleotide sequence ID" value="NC_012483.1"/>
</dbReference>
<keyword evidence="7" id="KW-1185">Reference proteome</keyword>
<dbReference type="CDD" id="cd08414">
    <property type="entry name" value="PBP2_LTTR_aromatics_like"/>
    <property type="match status" value="1"/>
</dbReference>
<keyword evidence="3" id="KW-0238">DNA-binding</keyword>
<dbReference type="PANTHER" id="PTHR30346:SF28">
    <property type="entry name" value="HTH-TYPE TRANSCRIPTIONAL REGULATOR CYNR"/>
    <property type="match status" value="1"/>
</dbReference>
<dbReference type="Pfam" id="PF00126">
    <property type="entry name" value="HTH_1"/>
    <property type="match status" value="1"/>
</dbReference>
<dbReference type="Gene3D" id="1.10.10.10">
    <property type="entry name" value="Winged helix-like DNA-binding domain superfamily/Winged helix DNA-binding domain"/>
    <property type="match status" value="1"/>
</dbReference>
<sequence>MLLPEMRLVQSSIVLAEELHFSRAAVRLRVDQSTLTKRILELEGLLDVRLFERNHQMVELTDAGAKFVEHARKGVAHIEDAVTAARAVPRGAENVLNIGRSAYADPWLASVIRSVHLPLYPGIRINWSSSYSHEVARDVVGGTLDLGLTTGVPEIRNLTCLKLAEHPFYIAMLSRDPLAANREVRLAELQSRTWVMFSRQVSPYMYDAIMSEAKKAGVAPSDLHHVTGAVEAVPLILECGGLAFLTRTGAWRIARDGITMRPLAEKNLKLVTHLAARADTKSRLVREFVKATARKLESLRRPTQPRLPLSA</sequence>
<dbReference type="InParanoid" id="C1F4V9"/>
<dbReference type="Gene3D" id="3.40.190.10">
    <property type="entry name" value="Periplasmic binding protein-like II"/>
    <property type="match status" value="2"/>
</dbReference>
<keyword evidence="4" id="KW-0804">Transcription</keyword>
<dbReference type="InterPro" id="IPR005119">
    <property type="entry name" value="LysR_subst-bd"/>
</dbReference>
<evidence type="ECO:0000256" key="1">
    <source>
        <dbReference type="ARBA" id="ARBA00009437"/>
    </source>
</evidence>
<dbReference type="SUPFAM" id="SSF46785">
    <property type="entry name" value="Winged helix' DNA-binding domain"/>
    <property type="match status" value="1"/>
</dbReference>
<dbReference type="OrthoDB" id="109562at2"/>
<feature type="domain" description="HTH lysR-type" evidence="5">
    <location>
        <begin position="1"/>
        <end position="61"/>
    </location>
</feature>
<dbReference type="EMBL" id="CP001472">
    <property type="protein sequence ID" value="ACO31396.1"/>
    <property type="molecule type" value="Genomic_DNA"/>
</dbReference>
<comment type="similarity">
    <text evidence="1">Belongs to the LysR transcriptional regulatory family.</text>
</comment>
<dbReference type="PANTHER" id="PTHR30346">
    <property type="entry name" value="TRANSCRIPTIONAL DUAL REGULATOR HCAR-RELATED"/>
    <property type="match status" value="1"/>
</dbReference>
<keyword evidence="2" id="KW-0805">Transcription regulation</keyword>
<dbReference type="InterPro" id="IPR036388">
    <property type="entry name" value="WH-like_DNA-bd_sf"/>
</dbReference>
<evidence type="ECO:0000313" key="7">
    <source>
        <dbReference type="Proteomes" id="UP000002207"/>
    </source>
</evidence>
<dbReference type="GO" id="GO:0003677">
    <property type="term" value="F:DNA binding"/>
    <property type="evidence" value="ECO:0007669"/>
    <property type="project" value="UniProtKB-KW"/>
</dbReference>
<dbReference type="AlphaFoldDB" id="C1F4V9"/>